<dbReference type="OrthoDB" id="6041973at2759"/>
<keyword evidence="6" id="KW-1185">Reference proteome</keyword>
<comment type="subcellular location">
    <subcellularLocation>
        <location evidence="1">Mitochondrion</location>
    </subcellularLocation>
</comment>
<keyword evidence="4" id="KW-0687">Ribonucleoprotein</keyword>
<evidence type="ECO:0000256" key="1">
    <source>
        <dbReference type="ARBA" id="ARBA00004173"/>
    </source>
</evidence>
<name>A0A8J2HL19_COTCN</name>
<keyword evidence="3" id="KW-0496">Mitochondrion</keyword>
<dbReference type="GO" id="GO:0005762">
    <property type="term" value="C:mitochondrial large ribosomal subunit"/>
    <property type="evidence" value="ECO:0007669"/>
    <property type="project" value="TreeGrafter"/>
</dbReference>
<dbReference type="InterPro" id="IPR039982">
    <property type="entry name" value="Ribosomal_mL65"/>
</dbReference>
<evidence type="ECO:0000256" key="4">
    <source>
        <dbReference type="ARBA" id="ARBA00023274"/>
    </source>
</evidence>
<sequence>MLLIKVLSKLRIKYLLQAISSRYLQTKTSNISDVAENPLYPPIVDISFVAKWRRKHDLWHEQVKQVPTVEEKCLKLNMPRYWGFKCLMINEGSVYYNELPQAQYITRTYISQESSLPVYYDNLISTEKLNNLIENLKELIEQGVAFELAGRNRTLEQKSKTYEDSRKVDDLIGTVVSKQVNRLMSSVLAQDYPHLLDVQMDYDPRIEAAWFFGGINTTNEVKISLKKNHCKEALNEPIDRKFQYLGTPILQLRHHYPLNELIPVTECENPQFQVPEVKFDPRTYGKSLKRRHITSLPGFWPGDSCEFGYISYHKRGYLLGRSKEFNDEVDALKTHAIFSNYGWLLSQASHLGFSTFNDITYPLVNQMIITNGQYWSFSAYQLNTILFNQSHADKNPKRNICWITDPIKLYEKIENNKLVGFNDEVIRNLIKFYINVPHERVGINMKPYLGVEEQKVADIKDDDKRIWLEKRYKHLMSSRPRHRRMPELFLWQRIYKHMFKTRPMDKKRTHYDYGINPFIRRLDNHCPDYIPKALRPDDERKVKFAKTYYPK</sequence>
<comment type="caution">
    <text evidence="5">The sequence shown here is derived from an EMBL/GenBank/DDBJ whole genome shotgun (WGS) entry which is preliminary data.</text>
</comment>
<dbReference type="Pfam" id="PF07147">
    <property type="entry name" value="PDCD9"/>
    <property type="match status" value="1"/>
</dbReference>
<protein>
    <submittedName>
        <fullName evidence="5">Mitochondrial (Homo sapiens)</fullName>
    </submittedName>
</protein>
<dbReference type="EMBL" id="CAJNRD030001122">
    <property type="protein sequence ID" value="CAG5100557.1"/>
    <property type="molecule type" value="Genomic_DNA"/>
</dbReference>
<keyword evidence="2" id="KW-0689">Ribosomal protein</keyword>
<evidence type="ECO:0000313" key="6">
    <source>
        <dbReference type="Proteomes" id="UP000786811"/>
    </source>
</evidence>
<gene>
    <name evidence="5" type="ORF">HICCMSTLAB_LOCUS9630</name>
</gene>
<reference evidence="5" key="1">
    <citation type="submission" date="2021-04" db="EMBL/GenBank/DDBJ databases">
        <authorList>
            <person name="Chebbi M.A.C M."/>
        </authorList>
    </citation>
    <scope>NUCLEOTIDE SEQUENCE</scope>
</reference>
<dbReference type="GO" id="GO:0003735">
    <property type="term" value="F:structural constituent of ribosome"/>
    <property type="evidence" value="ECO:0007669"/>
    <property type="project" value="InterPro"/>
</dbReference>
<dbReference type="GO" id="GO:0006412">
    <property type="term" value="P:translation"/>
    <property type="evidence" value="ECO:0007669"/>
    <property type="project" value="InterPro"/>
</dbReference>
<dbReference type="Proteomes" id="UP000786811">
    <property type="component" value="Unassembled WGS sequence"/>
</dbReference>
<dbReference type="PANTHER" id="PTHR13014:SF3">
    <property type="entry name" value="LARGE RIBOSOMAL SUBUNIT PROTEIN ML65"/>
    <property type="match status" value="1"/>
</dbReference>
<accession>A0A8J2HL19</accession>
<proteinExistence type="predicted"/>
<dbReference type="PANTHER" id="PTHR13014">
    <property type="entry name" value="MITOCHONDRIAL 28S RIBOSOMAL PROTEIN S30/P52 PRO-APOTOTIC PROTEIN"/>
    <property type="match status" value="1"/>
</dbReference>
<evidence type="ECO:0000313" key="5">
    <source>
        <dbReference type="EMBL" id="CAG5100557.1"/>
    </source>
</evidence>
<evidence type="ECO:0000256" key="3">
    <source>
        <dbReference type="ARBA" id="ARBA00023128"/>
    </source>
</evidence>
<organism evidence="5 6">
    <name type="scientific">Cotesia congregata</name>
    <name type="common">Parasitoid wasp</name>
    <name type="synonym">Apanteles congregatus</name>
    <dbReference type="NCBI Taxonomy" id="51543"/>
    <lineage>
        <taxon>Eukaryota</taxon>
        <taxon>Metazoa</taxon>
        <taxon>Ecdysozoa</taxon>
        <taxon>Arthropoda</taxon>
        <taxon>Hexapoda</taxon>
        <taxon>Insecta</taxon>
        <taxon>Pterygota</taxon>
        <taxon>Neoptera</taxon>
        <taxon>Endopterygota</taxon>
        <taxon>Hymenoptera</taxon>
        <taxon>Apocrita</taxon>
        <taxon>Ichneumonoidea</taxon>
        <taxon>Braconidae</taxon>
        <taxon>Microgastrinae</taxon>
        <taxon>Cotesia</taxon>
    </lineage>
</organism>
<dbReference type="AlphaFoldDB" id="A0A8J2HL19"/>
<dbReference type="InterPro" id="IPR010793">
    <property type="entry name" value="Ribosomal_mL37/mL65"/>
</dbReference>
<evidence type="ECO:0000256" key="2">
    <source>
        <dbReference type="ARBA" id="ARBA00022980"/>
    </source>
</evidence>